<evidence type="ECO:0000256" key="6">
    <source>
        <dbReference type="ARBA" id="ARBA00016205"/>
    </source>
</evidence>
<feature type="domain" description="Glycoside hydrolase family 2 immunoglobulin-like beta-sandwich" evidence="13">
    <location>
        <begin position="222"/>
        <end position="314"/>
    </location>
</feature>
<dbReference type="GO" id="GO:0019391">
    <property type="term" value="P:glucuronoside catabolic process"/>
    <property type="evidence" value="ECO:0007669"/>
    <property type="project" value="TreeGrafter"/>
</dbReference>
<feature type="chain" id="PRO_5043584488" description="Beta-glucuronidase" evidence="12">
    <location>
        <begin position="24"/>
        <end position="651"/>
    </location>
</feature>
<evidence type="ECO:0000313" key="17">
    <source>
        <dbReference type="Proteomes" id="UP001497497"/>
    </source>
</evidence>
<evidence type="ECO:0000259" key="14">
    <source>
        <dbReference type="Pfam" id="PF02836"/>
    </source>
</evidence>
<dbReference type="InterPro" id="IPR006101">
    <property type="entry name" value="Glyco_hydro_2"/>
</dbReference>
<evidence type="ECO:0000256" key="9">
    <source>
        <dbReference type="ARBA" id="ARBA00023180"/>
    </source>
</evidence>
<dbReference type="InterPro" id="IPR006102">
    <property type="entry name" value="Ig-like_GH2"/>
</dbReference>
<comment type="subcellular location">
    <subcellularLocation>
        <location evidence="2">Lysosome</location>
    </subcellularLocation>
</comment>
<evidence type="ECO:0000256" key="2">
    <source>
        <dbReference type="ARBA" id="ARBA00004371"/>
    </source>
</evidence>
<organism evidence="16 17">
    <name type="scientific">Lymnaea stagnalis</name>
    <name type="common">Great pond snail</name>
    <name type="synonym">Helix stagnalis</name>
    <dbReference type="NCBI Taxonomy" id="6523"/>
    <lineage>
        <taxon>Eukaryota</taxon>
        <taxon>Metazoa</taxon>
        <taxon>Spiralia</taxon>
        <taxon>Lophotrochozoa</taxon>
        <taxon>Mollusca</taxon>
        <taxon>Gastropoda</taxon>
        <taxon>Heterobranchia</taxon>
        <taxon>Euthyneura</taxon>
        <taxon>Panpulmonata</taxon>
        <taxon>Hygrophila</taxon>
        <taxon>Lymnaeoidea</taxon>
        <taxon>Lymnaeidae</taxon>
        <taxon>Lymnaea</taxon>
    </lineage>
</organism>
<evidence type="ECO:0000256" key="8">
    <source>
        <dbReference type="ARBA" id="ARBA00022801"/>
    </source>
</evidence>
<dbReference type="Gene3D" id="3.20.20.80">
    <property type="entry name" value="Glycosidases"/>
    <property type="match status" value="1"/>
</dbReference>
<dbReference type="GO" id="GO:0005764">
    <property type="term" value="C:lysosome"/>
    <property type="evidence" value="ECO:0007669"/>
    <property type="project" value="UniProtKB-SubCell"/>
</dbReference>
<evidence type="ECO:0000259" key="13">
    <source>
        <dbReference type="Pfam" id="PF00703"/>
    </source>
</evidence>
<dbReference type="Gene3D" id="2.60.40.10">
    <property type="entry name" value="Immunoglobulins"/>
    <property type="match status" value="1"/>
</dbReference>
<dbReference type="InterPro" id="IPR006104">
    <property type="entry name" value="Glyco_hydro_2_N"/>
</dbReference>
<reference evidence="16 17" key="1">
    <citation type="submission" date="2024-04" db="EMBL/GenBank/DDBJ databases">
        <authorList>
            <consortium name="Genoscope - CEA"/>
            <person name="William W."/>
        </authorList>
    </citation>
    <scope>NUCLEOTIDE SEQUENCE [LARGE SCALE GENOMIC DNA]</scope>
</reference>
<keyword evidence="11" id="KW-0326">Glycosidase</keyword>
<dbReference type="GO" id="GO:0030246">
    <property type="term" value="F:carbohydrate binding"/>
    <property type="evidence" value="ECO:0007669"/>
    <property type="project" value="TreeGrafter"/>
</dbReference>
<dbReference type="InterPro" id="IPR036156">
    <property type="entry name" value="Beta-gal/glucu_dom_sf"/>
</dbReference>
<feature type="signal peptide" evidence="12">
    <location>
        <begin position="1"/>
        <end position="23"/>
    </location>
</feature>
<dbReference type="FunFam" id="2.60.120.260:FF:000027">
    <property type="entry name" value="Beta-glucuronidase"/>
    <property type="match status" value="1"/>
</dbReference>
<sequence>MSLYSMSIVLTLLISFQWHMASGGVGMLYPRDSESRETKFLDGIWRFRADFSPSRNDGFTQEWWKKPLKETGPVIDMPVPASYNDVTEDKALRDFVGWVWYERSFFISSDWTNNRRVVLRFDSAHYYSFVWINGVQLMTHSGGHLPFEGEVQSLLNFNGPNYVTVAINNTLSPTTLPPGTIQYQTDTSRYPAGYFVQNLQMDFFNYAGIHRHVRLYTTPLIYVDDITILTDVQSDKGHVTYTIDVGGGVPKYMDVSVLDVNGQVVAKSSKTMDILTIPSPTLWWPFGMNQTIGYLYTLQVNASGDVYRQPFGIRTIRVTENQFLINERPFYCHGVAKHEDSDLRGKGLDYTLITKDFNLLRWLGVNCIRTSHYPYAEEIMELADRQGVAVIDESPGVGITNDNNMGNESLAHHIEVMSEMIRRDKNKPSVIMWSVANEPDTTRLAAVPYFKAVLQHTKDTDPAHRPVTFVCDQSYANDRVIPYVDVVCLNRYFGWYQDTGHLEVIQLQMHSWFAGFRNRTKKPIIVTEYGADTVAGLHREPSFVFTEEYQVEFLQEYHQEFDRAKQEFLVGEMVWNFADFMTPDGITRVLGNKKGLLTRQRQPKRAAFIIRDRYNAFANGSPASCGCSSPATKLSSKPHEYQWTDQTIIGK</sequence>
<keyword evidence="10" id="KW-0458">Lysosome</keyword>
<feature type="domain" description="Glycoside hydrolase family 2 catalytic" evidence="14">
    <location>
        <begin position="316"/>
        <end position="618"/>
    </location>
</feature>
<gene>
    <name evidence="16" type="ORF">GSLYS_00010014001</name>
</gene>
<dbReference type="PANTHER" id="PTHR10066">
    <property type="entry name" value="BETA-GLUCURONIDASE"/>
    <property type="match status" value="1"/>
</dbReference>
<dbReference type="InterPro" id="IPR013783">
    <property type="entry name" value="Ig-like_fold"/>
</dbReference>
<comment type="caution">
    <text evidence="16">The sequence shown here is derived from an EMBL/GenBank/DDBJ whole genome shotgun (WGS) entry which is preliminary data.</text>
</comment>
<dbReference type="Gene3D" id="2.60.120.260">
    <property type="entry name" value="Galactose-binding domain-like"/>
    <property type="match status" value="1"/>
</dbReference>
<dbReference type="GO" id="GO:0005615">
    <property type="term" value="C:extracellular space"/>
    <property type="evidence" value="ECO:0007669"/>
    <property type="project" value="TreeGrafter"/>
</dbReference>
<dbReference type="GO" id="GO:0004566">
    <property type="term" value="F:beta-glucuronidase activity"/>
    <property type="evidence" value="ECO:0007669"/>
    <property type="project" value="UniProtKB-EC"/>
</dbReference>
<dbReference type="Proteomes" id="UP001497497">
    <property type="component" value="Unassembled WGS sequence"/>
</dbReference>
<dbReference type="SUPFAM" id="SSF49303">
    <property type="entry name" value="beta-Galactosidase/glucuronidase domain"/>
    <property type="match status" value="1"/>
</dbReference>
<evidence type="ECO:0000256" key="11">
    <source>
        <dbReference type="ARBA" id="ARBA00023295"/>
    </source>
</evidence>
<dbReference type="SUPFAM" id="SSF49785">
    <property type="entry name" value="Galactose-binding domain-like"/>
    <property type="match status" value="1"/>
</dbReference>
<dbReference type="EMBL" id="CAXITT010000221">
    <property type="protein sequence ID" value="CAL1536101.1"/>
    <property type="molecule type" value="Genomic_DNA"/>
</dbReference>
<dbReference type="AlphaFoldDB" id="A0AAV2HT63"/>
<dbReference type="Pfam" id="PF00703">
    <property type="entry name" value="Glyco_hydro_2"/>
    <property type="match status" value="1"/>
</dbReference>
<dbReference type="PRINTS" id="PR00132">
    <property type="entry name" value="GLHYDRLASE2"/>
</dbReference>
<evidence type="ECO:0000256" key="10">
    <source>
        <dbReference type="ARBA" id="ARBA00023228"/>
    </source>
</evidence>
<evidence type="ECO:0000256" key="7">
    <source>
        <dbReference type="ARBA" id="ARBA00022729"/>
    </source>
</evidence>
<evidence type="ECO:0000256" key="4">
    <source>
        <dbReference type="ARBA" id="ARBA00011881"/>
    </source>
</evidence>
<evidence type="ECO:0000256" key="5">
    <source>
        <dbReference type="ARBA" id="ARBA00012761"/>
    </source>
</evidence>
<keyword evidence="7 12" id="KW-0732">Signal</keyword>
<evidence type="ECO:0000259" key="15">
    <source>
        <dbReference type="Pfam" id="PF02837"/>
    </source>
</evidence>
<dbReference type="InterPro" id="IPR006103">
    <property type="entry name" value="Glyco_hydro_2_cat"/>
</dbReference>
<dbReference type="FunFam" id="3.20.20.80:FF:000029">
    <property type="entry name" value="Beta-glucuronidase"/>
    <property type="match status" value="1"/>
</dbReference>
<comment type="similarity">
    <text evidence="3">Belongs to the glycosyl hydrolase 2 family.</text>
</comment>
<dbReference type="GO" id="GO:0005975">
    <property type="term" value="P:carbohydrate metabolic process"/>
    <property type="evidence" value="ECO:0007669"/>
    <property type="project" value="InterPro"/>
</dbReference>
<dbReference type="EC" id="3.2.1.31" evidence="5"/>
<dbReference type="PANTHER" id="PTHR10066:SF67">
    <property type="entry name" value="BETA-GLUCURONIDASE"/>
    <property type="match status" value="1"/>
</dbReference>
<dbReference type="SUPFAM" id="SSF51445">
    <property type="entry name" value="(Trans)glycosidases"/>
    <property type="match status" value="1"/>
</dbReference>
<evidence type="ECO:0000256" key="12">
    <source>
        <dbReference type="SAM" id="SignalP"/>
    </source>
</evidence>
<accession>A0AAV2HT63</accession>
<dbReference type="FunFam" id="2.60.40.10:FF:000628">
    <property type="entry name" value="Beta-glucuronidase"/>
    <property type="match status" value="1"/>
</dbReference>
<keyword evidence="8" id="KW-0378">Hydrolase</keyword>
<dbReference type="InterPro" id="IPR017853">
    <property type="entry name" value="GH"/>
</dbReference>
<dbReference type="InterPro" id="IPR008979">
    <property type="entry name" value="Galactose-bd-like_sf"/>
</dbReference>
<keyword evidence="9" id="KW-0325">Glycoprotein</keyword>
<comment type="subunit">
    <text evidence="4">Homotetramer.</text>
</comment>
<proteinExistence type="inferred from homology"/>
<dbReference type="NCBIfam" id="NF007538">
    <property type="entry name" value="PRK10150.1"/>
    <property type="match status" value="1"/>
</dbReference>
<evidence type="ECO:0000256" key="1">
    <source>
        <dbReference type="ARBA" id="ARBA00003025"/>
    </source>
</evidence>
<keyword evidence="17" id="KW-1185">Reference proteome</keyword>
<protein>
    <recommendedName>
        <fullName evidence="6">Beta-glucuronidase</fullName>
        <ecNumber evidence="5">3.2.1.31</ecNumber>
    </recommendedName>
</protein>
<dbReference type="Pfam" id="PF02836">
    <property type="entry name" value="Glyco_hydro_2_C"/>
    <property type="match status" value="1"/>
</dbReference>
<evidence type="ECO:0000313" key="16">
    <source>
        <dbReference type="EMBL" id="CAL1536101.1"/>
    </source>
</evidence>
<name>A0AAV2HT63_LYMST</name>
<evidence type="ECO:0000256" key="3">
    <source>
        <dbReference type="ARBA" id="ARBA00007401"/>
    </source>
</evidence>
<dbReference type="Pfam" id="PF02837">
    <property type="entry name" value="Glyco_hydro_2_N"/>
    <property type="match status" value="1"/>
</dbReference>
<comment type="function">
    <text evidence="1">Plays an important role in the degradation of dermatan and keratan sulfates.</text>
</comment>
<feature type="domain" description="Glycosyl hydrolases family 2 sugar binding" evidence="15">
    <location>
        <begin position="40"/>
        <end position="219"/>
    </location>
</feature>